<dbReference type="InterPro" id="IPR000515">
    <property type="entry name" value="MetI-like"/>
</dbReference>
<name>A0AA41Z7A9_9HYPH</name>
<evidence type="ECO:0000256" key="3">
    <source>
        <dbReference type="ARBA" id="ARBA00022448"/>
    </source>
</evidence>
<dbReference type="Pfam" id="PF00528">
    <property type="entry name" value="BPD_transp_1"/>
    <property type="match status" value="1"/>
</dbReference>
<dbReference type="PANTHER" id="PTHR30614">
    <property type="entry name" value="MEMBRANE COMPONENT OF AMINO ACID ABC TRANSPORTER"/>
    <property type="match status" value="1"/>
</dbReference>
<keyword evidence="7 9" id="KW-1133">Transmembrane helix</keyword>
<proteinExistence type="inferred from homology"/>
<dbReference type="PROSITE" id="PS50928">
    <property type="entry name" value="ABC_TM1"/>
    <property type="match status" value="1"/>
</dbReference>
<dbReference type="GO" id="GO:0022857">
    <property type="term" value="F:transmembrane transporter activity"/>
    <property type="evidence" value="ECO:0007669"/>
    <property type="project" value="InterPro"/>
</dbReference>
<keyword evidence="8 9" id="KW-0472">Membrane</keyword>
<dbReference type="EMBL" id="JAMOIM010000033">
    <property type="protein sequence ID" value="MCW6511813.1"/>
    <property type="molecule type" value="Genomic_DNA"/>
</dbReference>
<keyword evidence="3 9" id="KW-0813">Transport</keyword>
<dbReference type="Gene3D" id="1.10.3720.10">
    <property type="entry name" value="MetI-like"/>
    <property type="match status" value="1"/>
</dbReference>
<evidence type="ECO:0000256" key="6">
    <source>
        <dbReference type="ARBA" id="ARBA00022970"/>
    </source>
</evidence>
<reference evidence="11" key="1">
    <citation type="submission" date="2022-05" db="EMBL/GenBank/DDBJ databases">
        <authorList>
            <person name="Pankratov T."/>
        </authorList>
    </citation>
    <scope>NUCLEOTIDE SEQUENCE</scope>
    <source>
        <strain evidence="11">BP6-180914</strain>
    </source>
</reference>
<dbReference type="PANTHER" id="PTHR30614:SF0">
    <property type="entry name" value="L-CYSTINE TRANSPORT SYSTEM PERMEASE PROTEIN TCYL"/>
    <property type="match status" value="1"/>
</dbReference>
<feature type="transmembrane region" description="Helical" evidence="9">
    <location>
        <begin position="55"/>
        <end position="78"/>
    </location>
</feature>
<dbReference type="Proteomes" id="UP001165667">
    <property type="component" value="Unassembled WGS sequence"/>
</dbReference>
<keyword evidence="12" id="KW-1185">Reference proteome</keyword>
<evidence type="ECO:0000313" key="12">
    <source>
        <dbReference type="Proteomes" id="UP001165667"/>
    </source>
</evidence>
<evidence type="ECO:0000256" key="7">
    <source>
        <dbReference type="ARBA" id="ARBA00022989"/>
    </source>
</evidence>
<feature type="transmembrane region" description="Helical" evidence="9">
    <location>
        <begin position="189"/>
        <end position="210"/>
    </location>
</feature>
<keyword evidence="4" id="KW-1003">Cell membrane</keyword>
<evidence type="ECO:0000256" key="8">
    <source>
        <dbReference type="ARBA" id="ARBA00023136"/>
    </source>
</evidence>
<dbReference type="RefSeq" id="WP_282588189.1">
    <property type="nucleotide sequence ID" value="NZ_JAMOIM010000033.1"/>
</dbReference>
<evidence type="ECO:0000256" key="5">
    <source>
        <dbReference type="ARBA" id="ARBA00022692"/>
    </source>
</evidence>
<evidence type="ECO:0000256" key="9">
    <source>
        <dbReference type="RuleBase" id="RU363032"/>
    </source>
</evidence>
<evidence type="ECO:0000256" key="1">
    <source>
        <dbReference type="ARBA" id="ARBA00004429"/>
    </source>
</evidence>
<dbReference type="GO" id="GO:0043190">
    <property type="term" value="C:ATP-binding cassette (ABC) transporter complex"/>
    <property type="evidence" value="ECO:0007669"/>
    <property type="project" value="InterPro"/>
</dbReference>
<dbReference type="SUPFAM" id="SSF161098">
    <property type="entry name" value="MetI-like"/>
    <property type="match status" value="1"/>
</dbReference>
<evidence type="ECO:0000256" key="2">
    <source>
        <dbReference type="ARBA" id="ARBA00010072"/>
    </source>
</evidence>
<sequence>MDFDTTAFATALPKLVAASGVSLGIALLAMSLAIGGGFMLTVLRALKWPPLSAIVAVARSIIFGTPLLVLILIAYYVLPAIGLNLTPVTAGTLAIGTSSAFFVSEIFRGGLATIPAGQVEAAASLSLGAPCIWLRVLLPQVLRVSVPALVNEFTILFKATALLSAITVTDVLRTAQQIYAVNYRPFETLLAAACIYVAINLIASRFGSLAERRNARFVR</sequence>
<accession>A0AA41Z7A9</accession>
<comment type="subcellular location">
    <subcellularLocation>
        <location evidence="1">Cell inner membrane</location>
        <topology evidence="1">Multi-pass membrane protein</topology>
    </subcellularLocation>
    <subcellularLocation>
        <location evidence="9">Cell membrane</location>
        <topology evidence="9">Multi-pass membrane protein</topology>
    </subcellularLocation>
</comment>
<dbReference type="InterPro" id="IPR010065">
    <property type="entry name" value="AA_ABC_transptr_permease_3TM"/>
</dbReference>
<feature type="transmembrane region" description="Helical" evidence="9">
    <location>
        <begin position="20"/>
        <end position="43"/>
    </location>
</feature>
<keyword evidence="6" id="KW-0029">Amino-acid transport</keyword>
<gene>
    <name evidence="11" type="ORF">M8523_28030</name>
</gene>
<comment type="similarity">
    <text evidence="2">Belongs to the binding-protein-dependent transport system permease family. HisMQ subfamily.</text>
</comment>
<dbReference type="InterPro" id="IPR043429">
    <property type="entry name" value="ArtM/GltK/GlnP/TcyL/YhdX-like"/>
</dbReference>
<evidence type="ECO:0000256" key="4">
    <source>
        <dbReference type="ARBA" id="ARBA00022475"/>
    </source>
</evidence>
<dbReference type="AlphaFoldDB" id="A0AA41Z7A9"/>
<feature type="domain" description="ABC transmembrane type-1" evidence="10">
    <location>
        <begin position="19"/>
        <end position="207"/>
    </location>
</feature>
<evidence type="ECO:0000313" key="11">
    <source>
        <dbReference type="EMBL" id="MCW6511813.1"/>
    </source>
</evidence>
<evidence type="ECO:0000259" key="10">
    <source>
        <dbReference type="PROSITE" id="PS50928"/>
    </source>
</evidence>
<organism evidence="11 12">
    <name type="scientific">Lichenifustis flavocetrariae</name>
    <dbReference type="NCBI Taxonomy" id="2949735"/>
    <lineage>
        <taxon>Bacteria</taxon>
        <taxon>Pseudomonadati</taxon>
        <taxon>Pseudomonadota</taxon>
        <taxon>Alphaproteobacteria</taxon>
        <taxon>Hyphomicrobiales</taxon>
        <taxon>Lichenihabitantaceae</taxon>
        <taxon>Lichenifustis</taxon>
    </lineage>
</organism>
<dbReference type="NCBIfam" id="TIGR01726">
    <property type="entry name" value="HEQRo_perm_3TM"/>
    <property type="match status" value="1"/>
</dbReference>
<keyword evidence="5 9" id="KW-0812">Transmembrane</keyword>
<protein>
    <submittedName>
        <fullName evidence="11">Amino acid ABC transporter permease</fullName>
    </submittedName>
</protein>
<dbReference type="InterPro" id="IPR035906">
    <property type="entry name" value="MetI-like_sf"/>
</dbReference>
<dbReference type="CDD" id="cd06261">
    <property type="entry name" value="TM_PBP2"/>
    <property type="match status" value="1"/>
</dbReference>
<comment type="caution">
    <text evidence="11">The sequence shown here is derived from an EMBL/GenBank/DDBJ whole genome shotgun (WGS) entry which is preliminary data.</text>
</comment>
<dbReference type="GO" id="GO:0006865">
    <property type="term" value="P:amino acid transport"/>
    <property type="evidence" value="ECO:0007669"/>
    <property type="project" value="UniProtKB-KW"/>
</dbReference>